<keyword evidence="2" id="KW-1185">Reference proteome</keyword>
<gene>
    <name evidence="1" type="ORF">NP493_896g00053</name>
</gene>
<evidence type="ECO:0000313" key="1">
    <source>
        <dbReference type="EMBL" id="KAK2173149.1"/>
    </source>
</evidence>
<organism evidence="1 2">
    <name type="scientific">Ridgeia piscesae</name>
    <name type="common">Tubeworm</name>
    <dbReference type="NCBI Taxonomy" id="27915"/>
    <lineage>
        <taxon>Eukaryota</taxon>
        <taxon>Metazoa</taxon>
        <taxon>Spiralia</taxon>
        <taxon>Lophotrochozoa</taxon>
        <taxon>Annelida</taxon>
        <taxon>Polychaeta</taxon>
        <taxon>Sedentaria</taxon>
        <taxon>Canalipalpata</taxon>
        <taxon>Sabellida</taxon>
        <taxon>Siboglinidae</taxon>
        <taxon>Ridgeia</taxon>
    </lineage>
</organism>
<dbReference type="EMBL" id="JAODUO010000897">
    <property type="protein sequence ID" value="KAK2173149.1"/>
    <property type="molecule type" value="Genomic_DNA"/>
</dbReference>
<sequence>MPHSSASTSTIGSKMDQCDKGRHEGVYRTVLQYGQTTKWLLKTNFPLVMARNKLDQMWRYLHLQDNTVPAPEGEKAWKLW</sequence>
<protein>
    <submittedName>
        <fullName evidence="1">Uncharacterized protein</fullName>
    </submittedName>
</protein>
<evidence type="ECO:0000313" key="2">
    <source>
        <dbReference type="Proteomes" id="UP001209878"/>
    </source>
</evidence>
<accession>A0AAD9KK87</accession>
<dbReference type="Proteomes" id="UP001209878">
    <property type="component" value="Unassembled WGS sequence"/>
</dbReference>
<proteinExistence type="predicted"/>
<comment type="caution">
    <text evidence="1">The sequence shown here is derived from an EMBL/GenBank/DDBJ whole genome shotgun (WGS) entry which is preliminary data.</text>
</comment>
<reference evidence="1" key="1">
    <citation type="journal article" date="2023" name="Mol. Biol. Evol.">
        <title>Third-Generation Sequencing Reveals the Adaptive Role of the Epigenome in Three Deep-Sea Polychaetes.</title>
        <authorList>
            <person name="Perez M."/>
            <person name="Aroh O."/>
            <person name="Sun Y."/>
            <person name="Lan Y."/>
            <person name="Juniper S.K."/>
            <person name="Young C.R."/>
            <person name="Angers B."/>
            <person name="Qian P.Y."/>
        </authorList>
    </citation>
    <scope>NUCLEOTIDE SEQUENCE</scope>
    <source>
        <strain evidence="1">R07B-5</strain>
    </source>
</reference>
<name>A0AAD9KK87_RIDPI</name>
<dbReference type="AlphaFoldDB" id="A0AAD9KK87"/>